<evidence type="ECO:0000256" key="1">
    <source>
        <dbReference type="SAM" id="Coils"/>
    </source>
</evidence>
<keyword evidence="1" id="KW-0175">Coiled coil</keyword>
<gene>
    <name evidence="4" type="ORF">I5U57_05210</name>
</gene>
<evidence type="ECO:0000313" key="5">
    <source>
        <dbReference type="Proteomes" id="UP000616785"/>
    </source>
</evidence>
<dbReference type="PRINTS" id="PR01490">
    <property type="entry name" value="RTXTOXIND"/>
</dbReference>
<reference evidence="4" key="1">
    <citation type="submission" date="2020-11" db="EMBL/GenBank/DDBJ databases">
        <title>Enhanced detection system for hospital associated transmission using whole genome sequencing surveillance.</title>
        <authorList>
            <person name="Harrison L.H."/>
            <person name="Van Tyne D."/>
            <person name="Marsh J.W."/>
            <person name="Griffith M.P."/>
            <person name="Snyder D.J."/>
            <person name="Cooper V.S."/>
            <person name="Mustapha M."/>
        </authorList>
    </citation>
    <scope>NUCLEOTIDE SEQUENCE</scope>
    <source>
        <strain evidence="4">STEN00092</strain>
    </source>
</reference>
<protein>
    <submittedName>
        <fullName evidence="4">HlyD family efflux transporter periplasmic adaptor subunit</fullName>
    </submittedName>
</protein>
<keyword evidence="2" id="KW-1133">Transmembrane helix</keyword>
<dbReference type="Gene3D" id="2.40.30.170">
    <property type="match status" value="1"/>
</dbReference>
<dbReference type="EMBL" id="JADUNO010000010">
    <property type="protein sequence ID" value="MBH1638848.1"/>
    <property type="molecule type" value="Genomic_DNA"/>
</dbReference>
<feature type="domain" description="AprE-like beta-barrel" evidence="3">
    <location>
        <begin position="302"/>
        <end position="389"/>
    </location>
</feature>
<dbReference type="AlphaFoldDB" id="A0AA40XY76"/>
<proteinExistence type="predicted"/>
<dbReference type="Pfam" id="PF26002">
    <property type="entry name" value="Beta-barrel_AprE"/>
    <property type="match status" value="1"/>
</dbReference>
<accession>A0AA40XY76</accession>
<feature type="transmembrane region" description="Helical" evidence="2">
    <location>
        <begin position="29"/>
        <end position="49"/>
    </location>
</feature>
<dbReference type="InterPro" id="IPR058982">
    <property type="entry name" value="Beta-barrel_AprE"/>
</dbReference>
<comment type="caution">
    <text evidence="4">The sequence shown here is derived from an EMBL/GenBank/DDBJ whole genome shotgun (WGS) entry which is preliminary data.</text>
</comment>
<evidence type="ECO:0000256" key="2">
    <source>
        <dbReference type="SAM" id="Phobius"/>
    </source>
</evidence>
<organism evidence="4 5">
    <name type="scientific">Stenotrophomonas maltophilia</name>
    <name type="common">Pseudomonas maltophilia</name>
    <name type="synonym">Xanthomonas maltophilia</name>
    <dbReference type="NCBI Taxonomy" id="40324"/>
    <lineage>
        <taxon>Bacteria</taxon>
        <taxon>Pseudomonadati</taxon>
        <taxon>Pseudomonadota</taxon>
        <taxon>Gammaproteobacteria</taxon>
        <taxon>Lysobacterales</taxon>
        <taxon>Lysobacteraceae</taxon>
        <taxon>Stenotrophomonas</taxon>
        <taxon>Stenotrophomonas maltophilia group</taxon>
    </lineage>
</organism>
<dbReference type="PANTHER" id="PTHR30386:SF28">
    <property type="entry name" value="EXPORTED PROTEIN"/>
    <property type="match status" value="1"/>
</dbReference>
<dbReference type="PANTHER" id="PTHR30386">
    <property type="entry name" value="MEMBRANE FUSION SUBUNIT OF EMRAB-TOLC MULTIDRUG EFFLUX PUMP"/>
    <property type="match status" value="1"/>
</dbReference>
<evidence type="ECO:0000259" key="3">
    <source>
        <dbReference type="Pfam" id="PF26002"/>
    </source>
</evidence>
<keyword evidence="2" id="KW-0812">Transmembrane</keyword>
<name>A0AA40XY76_STEMA</name>
<feature type="coiled-coil region" evidence="1">
    <location>
        <begin position="193"/>
        <end position="227"/>
    </location>
</feature>
<sequence>MSALFRREAIDARRDSWLGTISVSQPLKLWVLMLISLAAAIGIISIGWFGEYSKRSRVSGQLVPDLGLATVVAPSGGLVSSVAVEEGGSVRSGAALVLMSIPRAIASGEDSLDVVQKQMTIRQNELGESMKAQSSQIILQRTGLLDREQGLGREIANLDLEIGTRREQVRIGNEVLGRYRQLVGQQYVSIVQLNQQEQSVLELTNAMQVLERQKIALSRELSDVRQSIHEIPFRQRALSAGANGDLAQLRQEQVQTRAGGEVLVRAPVAGLIASRLVEPGKSVVAGEPLLSLLPEGSMLQAQLLVPSSGIGFVREGDLVLLRYQAYPYQKFGAHEGRVLKISRSAISSAEASVSEPVYKVLVSLRSQTVQAYGLQEPLRPGMRVDADIVGDRRKIYEWVLEPLYSVSGRLFGAS</sequence>
<dbReference type="Proteomes" id="UP000616785">
    <property type="component" value="Unassembled WGS sequence"/>
</dbReference>
<dbReference type="Gene3D" id="2.40.50.100">
    <property type="match status" value="1"/>
</dbReference>
<keyword evidence="2" id="KW-0472">Membrane</keyword>
<evidence type="ECO:0000313" key="4">
    <source>
        <dbReference type="EMBL" id="MBH1638848.1"/>
    </source>
</evidence>
<dbReference type="InterPro" id="IPR050739">
    <property type="entry name" value="MFP"/>
</dbReference>